<reference evidence="2" key="2">
    <citation type="submission" date="2020-11" db="EMBL/GenBank/DDBJ databases">
        <authorList>
            <person name="McCartney M.A."/>
            <person name="Auch B."/>
            <person name="Kono T."/>
            <person name="Mallez S."/>
            <person name="Becker A."/>
            <person name="Gohl D.M."/>
            <person name="Silverstein K.A.T."/>
            <person name="Koren S."/>
            <person name="Bechman K.B."/>
            <person name="Herman A."/>
            <person name="Abrahante J.E."/>
            <person name="Garbe J."/>
        </authorList>
    </citation>
    <scope>NUCLEOTIDE SEQUENCE</scope>
    <source>
        <strain evidence="2">Duluth1</strain>
        <tissue evidence="2">Whole animal</tissue>
    </source>
</reference>
<evidence type="ECO:0000313" key="2">
    <source>
        <dbReference type="EMBL" id="KAH3869690.1"/>
    </source>
</evidence>
<accession>A0A9D4M2Q1</accession>
<sequence length="211" mass="23985">MDETKPETPDVQGTDEDNGKDDPDITEVNKSLEKEDTNMAVGNNVKENEDTNDHKDDSNATDELQVEMLQVDMSAVERMSTATLGLVLPTLQKAKGTLNELLTNQEVLIETVQQENTKFQDTEALLRLKETMQQARVYHNKLISLKKEMTFLLDKSTKLKSRAVRLQQQRQREDLARAAQREKELEREQMLKPKIAQPSPPKTAQRSPAPT</sequence>
<dbReference type="Proteomes" id="UP000828390">
    <property type="component" value="Unassembled WGS sequence"/>
</dbReference>
<comment type="caution">
    <text evidence="2">The sequence shown here is derived from an EMBL/GenBank/DDBJ whole genome shotgun (WGS) entry which is preliminary data.</text>
</comment>
<dbReference type="GO" id="GO:0031083">
    <property type="term" value="C:BLOC-1 complex"/>
    <property type="evidence" value="ECO:0007669"/>
    <property type="project" value="TreeGrafter"/>
</dbReference>
<dbReference type="Pfam" id="PF14712">
    <property type="entry name" value="Snapin_Pallidin"/>
    <property type="match status" value="1"/>
</dbReference>
<gene>
    <name evidence="2" type="ORF">DPMN_032860</name>
</gene>
<evidence type="ECO:0000256" key="1">
    <source>
        <dbReference type="SAM" id="MobiDB-lite"/>
    </source>
</evidence>
<feature type="region of interest" description="Disordered" evidence="1">
    <location>
        <begin position="1"/>
        <end position="59"/>
    </location>
</feature>
<protein>
    <recommendedName>
        <fullName evidence="4">Biogenesis of lysosome-related organelles complex 1 subunit 6</fullName>
    </recommendedName>
</protein>
<organism evidence="2 3">
    <name type="scientific">Dreissena polymorpha</name>
    <name type="common">Zebra mussel</name>
    <name type="synonym">Mytilus polymorpha</name>
    <dbReference type="NCBI Taxonomy" id="45954"/>
    <lineage>
        <taxon>Eukaryota</taxon>
        <taxon>Metazoa</taxon>
        <taxon>Spiralia</taxon>
        <taxon>Lophotrochozoa</taxon>
        <taxon>Mollusca</taxon>
        <taxon>Bivalvia</taxon>
        <taxon>Autobranchia</taxon>
        <taxon>Heteroconchia</taxon>
        <taxon>Euheterodonta</taxon>
        <taxon>Imparidentia</taxon>
        <taxon>Neoheterodontei</taxon>
        <taxon>Myida</taxon>
        <taxon>Dreissenoidea</taxon>
        <taxon>Dreissenidae</taxon>
        <taxon>Dreissena</taxon>
    </lineage>
</organism>
<name>A0A9D4M2Q1_DREPO</name>
<dbReference type="GO" id="GO:0030133">
    <property type="term" value="C:transport vesicle"/>
    <property type="evidence" value="ECO:0007669"/>
    <property type="project" value="TreeGrafter"/>
</dbReference>
<reference evidence="2" key="1">
    <citation type="journal article" date="2019" name="bioRxiv">
        <title>The Genome of the Zebra Mussel, Dreissena polymorpha: A Resource for Invasive Species Research.</title>
        <authorList>
            <person name="McCartney M.A."/>
            <person name="Auch B."/>
            <person name="Kono T."/>
            <person name="Mallez S."/>
            <person name="Zhang Y."/>
            <person name="Obille A."/>
            <person name="Becker A."/>
            <person name="Abrahante J.E."/>
            <person name="Garbe J."/>
            <person name="Badalamenti J.P."/>
            <person name="Herman A."/>
            <person name="Mangelson H."/>
            <person name="Liachko I."/>
            <person name="Sullivan S."/>
            <person name="Sone E.D."/>
            <person name="Koren S."/>
            <person name="Silverstein K.A.T."/>
            <person name="Beckman K.B."/>
            <person name="Gohl D.M."/>
        </authorList>
    </citation>
    <scope>NUCLEOTIDE SEQUENCE</scope>
    <source>
        <strain evidence="2">Duluth1</strain>
        <tissue evidence="2">Whole animal</tissue>
    </source>
</reference>
<feature type="compositionally biased region" description="Polar residues" evidence="1">
    <location>
        <begin position="202"/>
        <end position="211"/>
    </location>
</feature>
<evidence type="ECO:0008006" key="4">
    <source>
        <dbReference type="Google" id="ProtNLM"/>
    </source>
</evidence>
<feature type="compositionally biased region" description="Basic and acidic residues" evidence="1">
    <location>
        <begin position="170"/>
        <end position="191"/>
    </location>
</feature>
<feature type="region of interest" description="Disordered" evidence="1">
    <location>
        <begin position="169"/>
        <end position="211"/>
    </location>
</feature>
<dbReference type="PANTHER" id="PTHR31328">
    <property type="entry name" value="BIOGENESIS OF LYSOSOME-RELATED ORGANELLES COMPLEX 1 SUBUNIT 6"/>
    <property type="match status" value="1"/>
</dbReference>
<feature type="compositionally biased region" description="Basic and acidic residues" evidence="1">
    <location>
        <begin position="46"/>
        <end position="58"/>
    </location>
</feature>
<dbReference type="PANTHER" id="PTHR31328:SF2">
    <property type="entry name" value="BIOGENESIS OF LYSOSOME-RELATED ORGANELLES COMPLEX 1 SUBUNIT 6"/>
    <property type="match status" value="1"/>
</dbReference>
<dbReference type="EMBL" id="JAIWYP010000002">
    <property type="protein sequence ID" value="KAH3869690.1"/>
    <property type="molecule type" value="Genomic_DNA"/>
</dbReference>
<proteinExistence type="predicted"/>
<evidence type="ECO:0000313" key="3">
    <source>
        <dbReference type="Proteomes" id="UP000828390"/>
    </source>
</evidence>
<dbReference type="AlphaFoldDB" id="A0A9D4M2Q1"/>
<keyword evidence="3" id="KW-1185">Reference proteome</keyword>
<dbReference type="InterPro" id="IPR028119">
    <property type="entry name" value="Snapin/Pallidin/Snn1"/>
</dbReference>